<feature type="transmembrane region" description="Helical" evidence="1">
    <location>
        <begin position="121"/>
        <end position="139"/>
    </location>
</feature>
<dbReference type="RefSeq" id="WP_098491514.1">
    <property type="nucleotide sequence ID" value="NZ_NUWN01000056.1"/>
</dbReference>
<evidence type="ECO:0000313" key="3">
    <source>
        <dbReference type="Proteomes" id="UP000242656"/>
    </source>
</evidence>
<dbReference type="Proteomes" id="UP000242656">
    <property type="component" value="Unassembled WGS sequence"/>
</dbReference>
<sequence length="150" mass="17303">MLILIPFIVLGLPLAIIVFILLAIMKWKQEGEEDVFRQLYVHLVLFATMMLSIGGGIGIFMGLSDYISPPSYYESYDSFQKMKLAEAKDLQQTISEEQIRAEYDRNVEDRKETVKQEAKNTMIKSLGFIIIPLPIFLYFNNGRIRDKKST</sequence>
<evidence type="ECO:0000256" key="1">
    <source>
        <dbReference type="SAM" id="Phobius"/>
    </source>
</evidence>
<keyword evidence="1" id="KW-0812">Transmembrane</keyword>
<name>A0A2B0M7G0_BACCE</name>
<dbReference type="AlphaFoldDB" id="A0A2B0M7G0"/>
<reference evidence="2 3" key="1">
    <citation type="submission" date="2017-09" db="EMBL/GenBank/DDBJ databases">
        <title>Large-scale bioinformatics analysis of Bacillus genomes uncovers conserved roles of natural products in bacterial physiology.</title>
        <authorList>
            <consortium name="Agbiome Team Llc"/>
            <person name="Bleich R.M."/>
            <person name="Grubbs K.J."/>
            <person name="Santa Maria K.C."/>
            <person name="Allen S.E."/>
            <person name="Farag S."/>
            <person name="Shank E.A."/>
            <person name="Bowers A."/>
        </authorList>
    </citation>
    <scope>NUCLEOTIDE SEQUENCE [LARGE SCALE GENOMIC DNA]</scope>
    <source>
        <strain evidence="2 3">AFS083043</strain>
    </source>
</reference>
<feature type="transmembrane region" description="Helical" evidence="1">
    <location>
        <begin position="6"/>
        <end position="27"/>
    </location>
</feature>
<proteinExistence type="predicted"/>
<organism evidence="2 3">
    <name type="scientific">Bacillus cereus</name>
    <dbReference type="NCBI Taxonomy" id="1396"/>
    <lineage>
        <taxon>Bacteria</taxon>
        <taxon>Bacillati</taxon>
        <taxon>Bacillota</taxon>
        <taxon>Bacilli</taxon>
        <taxon>Bacillales</taxon>
        <taxon>Bacillaceae</taxon>
        <taxon>Bacillus</taxon>
        <taxon>Bacillus cereus group</taxon>
    </lineage>
</organism>
<dbReference type="EMBL" id="NUWN01000056">
    <property type="protein sequence ID" value="PFK37450.1"/>
    <property type="molecule type" value="Genomic_DNA"/>
</dbReference>
<feature type="transmembrane region" description="Helical" evidence="1">
    <location>
        <begin position="39"/>
        <end position="63"/>
    </location>
</feature>
<comment type="caution">
    <text evidence="2">The sequence shown here is derived from an EMBL/GenBank/DDBJ whole genome shotgun (WGS) entry which is preliminary data.</text>
</comment>
<protein>
    <submittedName>
        <fullName evidence="2">Uncharacterized protein</fullName>
    </submittedName>
</protein>
<accession>A0A2B0M7G0</accession>
<gene>
    <name evidence="2" type="ORF">COI93_15270</name>
</gene>
<evidence type="ECO:0000313" key="2">
    <source>
        <dbReference type="EMBL" id="PFK37450.1"/>
    </source>
</evidence>
<keyword evidence="1" id="KW-0472">Membrane</keyword>
<keyword evidence="1" id="KW-1133">Transmembrane helix</keyword>